<evidence type="ECO:0000313" key="4">
    <source>
        <dbReference type="Proteomes" id="UP000294506"/>
    </source>
</evidence>
<comment type="similarity">
    <text evidence="1">Belongs to the AHA1 family.</text>
</comment>
<gene>
    <name evidence="3" type="ORF">EV640_1111</name>
</gene>
<accession>A0A4R7FWF2</accession>
<keyword evidence="4" id="KW-1185">Reference proteome</keyword>
<reference evidence="3 4" key="1">
    <citation type="submission" date="2019-03" db="EMBL/GenBank/DDBJ databases">
        <title>Genomic Encyclopedia of Type Strains, Phase III (KMG-III): the genomes of soil and plant-associated and newly described type strains.</title>
        <authorList>
            <person name="Whitman W."/>
        </authorList>
    </citation>
    <scope>NUCLEOTIDE SEQUENCE [LARGE SCALE GENOMIC DNA]</scope>
    <source>
        <strain evidence="3 4">DSM 27373</strain>
    </source>
</reference>
<dbReference type="Proteomes" id="UP000294506">
    <property type="component" value="Unassembled WGS sequence"/>
</dbReference>
<protein>
    <submittedName>
        <fullName evidence="3">Activator of Hsp90 ATPase-like protein</fullName>
    </submittedName>
</protein>
<evidence type="ECO:0000256" key="1">
    <source>
        <dbReference type="ARBA" id="ARBA00006817"/>
    </source>
</evidence>
<dbReference type="RefSeq" id="WP_133726554.1">
    <property type="nucleotide sequence ID" value="NZ_SOAN01000011.1"/>
</dbReference>
<comment type="caution">
    <text evidence="3">The sequence shown here is derived from an EMBL/GenBank/DDBJ whole genome shotgun (WGS) entry which is preliminary data.</text>
</comment>
<proteinExistence type="inferred from homology"/>
<dbReference type="InterPro" id="IPR023393">
    <property type="entry name" value="START-like_dom_sf"/>
</dbReference>
<evidence type="ECO:0000259" key="2">
    <source>
        <dbReference type="Pfam" id="PF08327"/>
    </source>
</evidence>
<dbReference type="Pfam" id="PF08327">
    <property type="entry name" value="AHSA1"/>
    <property type="match status" value="1"/>
</dbReference>
<dbReference type="EMBL" id="SOAN01000011">
    <property type="protein sequence ID" value="TDS82996.1"/>
    <property type="molecule type" value="Genomic_DNA"/>
</dbReference>
<evidence type="ECO:0000313" key="3">
    <source>
        <dbReference type="EMBL" id="TDS82996.1"/>
    </source>
</evidence>
<name>A0A4R7FWF2_9MICC</name>
<dbReference type="InterPro" id="IPR013538">
    <property type="entry name" value="ASHA1/2-like_C"/>
</dbReference>
<dbReference type="AlphaFoldDB" id="A0A4R7FWF2"/>
<organism evidence="3 4">
    <name type="scientific">Nesterenkonia aurantiaca</name>
    <dbReference type="NCBI Taxonomy" id="1436010"/>
    <lineage>
        <taxon>Bacteria</taxon>
        <taxon>Bacillati</taxon>
        <taxon>Actinomycetota</taxon>
        <taxon>Actinomycetes</taxon>
        <taxon>Micrococcales</taxon>
        <taxon>Micrococcaceae</taxon>
        <taxon>Nesterenkonia</taxon>
    </lineage>
</organism>
<dbReference type="Gene3D" id="3.30.530.20">
    <property type="match status" value="1"/>
</dbReference>
<dbReference type="SUPFAM" id="SSF55961">
    <property type="entry name" value="Bet v1-like"/>
    <property type="match status" value="1"/>
</dbReference>
<sequence length="167" mass="18142">MSTGPAATGTLGVGPHGRELAFQRRFAEPLETVWAAMTDSAQLVKWIGRWEGDPASGKVTFSMTAEGQDAPPEECEILQCSPPHSLTVQTGVGPALWHLRFELGHEDGLTTLLFAQRIGDDPLGSIGPGWEYYLDRLGAMLAGEDPAQVDWDDYYPALSEHYEQLGG</sequence>
<dbReference type="CDD" id="cd08899">
    <property type="entry name" value="SRPBCC_CalC_Aha1-like_6"/>
    <property type="match status" value="1"/>
</dbReference>
<feature type="domain" description="Activator of Hsp90 ATPase homologue 1/2-like C-terminal" evidence="2">
    <location>
        <begin position="29"/>
        <end position="141"/>
    </location>
</feature>